<dbReference type="InterPro" id="IPR050925">
    <property type="entry name" value="Rhomboid_protease_S54"/>
</dbReference>
<feature type="transmembrane region" description="Helical" evidence="7">
    <location>
        <begin position="342"/>
        <end position="360"/>
    </location>
</feature>
<proteinExistence type="inferred from homology"/>
<dbReference type="RefSeq" id="WP_012375014.1">
    <property type="nucleotide sequence ID" value="NC_010571.1"/>
</dbReference>
<feature type="domain" description="Peptidase S54 rhomboid" evidence="8">
    <location>
        <begin position="186"/>
        <end position="325"/>
    </location>
</feature>
<comment type="similarity">
    <text evidence="2">Belongs to the peptidase S54 family.</text>
</comment>
<evidence type="ECO:0000256" key="6">
    <source>
        <dbReference type="ARBA" id="ARBA00023136"/>
    </source>
</evidence>
<sequence length="489" mass="53802">MEPASSTAPTGLSFDVEYQSVADAANPDLRGRGKLIIDPAGPFYRFTGDARAFLGRPTAVEFHPEEIRNVSVVGRRAGFDTPIGVAGKKRQPFVFYTGNPAEAVAIARLLPPDRDEEFVSSQDFAHQLYRLPAARSPWTCITNLIVAANVAAFIVMGLLGAGWVETADMTPYVRWVANNGAATTDGEWWRIVTSMFVHYGLLHLALNMWALFQTGHFVERLFGRPLFALGYLGSGIVASFASIYWHGDQIWSAGASGAVFGVYGLLLGFMVRERQSIPPPVLRPLFKSTLMFAGYNLVFGFVYPRIDNAAHLGGLLGGVVLGWLMALPIAPEARARQTSARLLLGTAVLAGACTTGVLLAPRFPYRFRERLQLQTVSSALNERELVKLQEQEQQLANAQSAHRADRLADWIEAEMIPFYEAMRAEFEAVHLTPGLQTDQARRLMVGRTDAKLRHYRQLVADLRAKKPDALQRYLAAEESALKSAPSSPP</sequence>
<dbReference type="InterPro" id="IPR022764">
    <property type="entry name" value="Peptidase_S54_rhomboid_dom"/>
</dbReference>
<dbReference type="STRING" id="452637.Oter_2194"/>
<keyword evidence="5 7" id="KW-1133">Transmembrane helix</keyword>
<dbReference type="Gene3D" id="1.20.1540.10">
    <property type="entry name" value="Rhomboid-like"/>
    <property type="match status" value="1"/>
</dbReference>
<accession>B1ZNV7</accession>
<protein>
    <submittedName>
        <fullName evidence="9">Rhomboid family protein</fullName>
    </submittedName>
</protein>
<dbReference type="Pfam" id="PF01694">
    <property type="entry name" value="Rhomboid"/>
    <property type="match status" value="1"/>
</dbReference>
<dbReference type="PANTHER" id="PTHR43731:SF14">
    <property type="entry name" value="PRESENILIN-ASSOCIATED RHOMBOID-LIKE PROTEIN, MITOCHONDRIAL"/>
    <property type="match status" value="1"/>
</dbReference>
<dbReference type="eggNOG" id="COG0705">
    <property type="taxonomic scope" value="Bacteria"/>
</dbReference>
<gene>
    <name evidence="9" type="ordered locus">Oter_2194</name>
</gene>
<keyword evidence="4" id="KW-0378">Hydrolase</keyword>
<reference evidence="9 10" key="1">
    <citation type="journal article" date="2011" name="J. Bacteriol.">
        <title>Genome sequence of the verrucomicrobium Opitutus terrae PB90-1, an abundant inhabitant of rice paddy soil ecosystems.</title>
        <authorList>
            <person name="van Passel M.W."/>
            <person name="Kant R."/>
            <person name="Palva A."/>
            <person name="Copeland A."/>
            <person name="Lucas S."/>
            <person name="Lapidus A."/>
            <person name="Glavina del Rio T."/>
            <person name="Pitluck S."/>
            <person name="Goltsman E."/>
            <person name="Clum A."/>
            <person name="Sun H."/>
            <person name="Schmutz J."/>
            <person name="Larimer F.W."/>
            <person name="Land M.L."/>
            <person name="Hauser L."/>
            <person name="Kyrpides N."/>
            <person name="Mikhailova N."/>
            <person name="Richardson P.P."/>
            <person name="Janssen P.H."/>
            <person name="de Vos W.M."/>
            <person name="Smidt H."/>
        </authorList>
    </citation>
    <scope>NUCLEOTIDE SEQUENCE [LARGE SCALE GENOMIC DNA]</scope>
    <source>
        <strain evidence="10">DSM 11246 / JCM 15787 / PB90-1</strain>
    </source>
</reference>
<organism evidence="9 10">
    <name type="scientific">Opitutus terrae (strain DSM 11246 / JCM 15787 / PB90-1)</name>
    <dbReference type="NCBI Taxonomy" id="452637"/>
    <lineage>
        <taxon>Bacteria</taxon>
        <taxon>Pseudomonadati</taxon>
        <taxon>Verrucomicrobiota</taxon>
        <taxon>Opitutia</taxon>
        <taxon>Opitutales</taxon>
        <taxon>Opitutaceae</taxon>
        <taxon>Opitutus</taxon>
    </lineage>
</organism>
<dbReference type="KEGG" id="ote:Oter_2194"/>
<dbReference type="GO" id="GO:0004252">
    <property type="term" value="F:serine-type endopeptidase activity"/>
    <property type="evidence" value="ECO:0007669"/>
    <property type="project" value="InterPro"/>
</dbReference>
<keyword evidence="3 7" id="KW-0812">Transmembrane</keyword>
<dbReference type="PANTHER" id="PTHR43731">
    <property type="entry name" value="RHOMBOID PROTEASE"/>
    <property type="match status" value="1"/>
</dbReference>
<dbReference type="SUPFAM" id="SSF144091">
    <property type="entry name" value="Rhomboid-like"/>
    <property type="match status" value="1"/>
</dbReference>
<dbReference type="Proteomes" id="UP000007013">
    <property type="component" value="Chromosome"/>
</dbReference>
<evidence type="ECO:0000256" key="1">
    <source>
        <dbReference type="ARBA" id="ARBA00004141"/>
    </source>
</evidence>
<evidence type="ECO:0000256" key="2">
    <source>
        <dbReference type="ARBA" id="ARBA00009045"/>
    </source>
</evidence>
<evidence type="ECO:0000313" key="9">
    <source>
        <dbReference type="EMBL" id="ACB75477.1"/>
    </source>
</evidence>
<feature type="transmembrane region" description="Helical" evidence="7">
    <location>
        <begin position="251"/>
        <end position="272"/>
    </location>
</feature>
<dbReference type="EMBL" id="CP001032">
    <property type="protein sequence ID" value="ACB75477.1"/>
    <property type="molecule type" value="Genomic_DNA"/>
</dbReference>
<dbReference type="GO" id="GO:0016020">
    <property type="term" value="C:membrane"/>
    <property type="evidence" value="ECO:0007669"/>
    <property type="project" value="UniProtKB-SubCell"/>
</dbReference>
<dbReference type="OrthoDB" id="9778341at2"/>
<feature type="transmembrane region" description="Helical" evidence="7">
    <location>
        <begin position="284"/>
        <end position="303"/>
    </location>
</feature>
<evidence type="ECO:0000256" key="4">
    <source>
        <dbReference type="ARBA" id="ARBA00022801"/>
    </source>
</evidence>
<keyword evidence="6 7" id="KW-0472">Membrane</keyword>
<feature type="transmembrane region" description="Helical" evidence="7">
    <location>
        <begin position="309"/>
        <end position="330"/>
    </location>
</feature>
<evidence type="ECO:0000313" key="10">
    <source>
        <dbReference type="Proteomes" id="UP000007013"/>
    </source>
</evidence>
<feature type="transmembrane region" description="Helical" evidence="7">
    <location>
        <begin position="226"/>
        <end position="245"/>
    </location>
</feature>
<name>B1ZNV7_OPITP</name>
<comment type="subcellular location">
    <subcellularLocation>
        <location evidence="1">Membrane</location>
        <topology evidence="1">Multi-pass membrane protein</topology>
    </subcellularLocation>
</comment>
<keyword evidence="10" id="KW-1185">Reference proteome</keyword>
<evidence type="ECO:0000256" key="5">
    <source>
        <dbReference type="ARBA" id="ARBA00022989"/>
    </source>
</evidence>
<evidence type="ECO:0000259" key="8">
    <source>
        <dbReference type="Pfam" id="PF01694"/>
    </source>
</evidence>
<dbReference type="AlphaFoldDB" id="B1ZNV7"/>
<evidence type="ECO:0000256" key="7">
    <source>
        <dbReference type="SAM" id="Phobius"/>
    </source>
</evidence>
<feature type="transmembrane region" description="Helical" evidence="7">
    <location>
        <begin position="196"/>
        <end position="214"/>
    </location>
</feature>
<dbReference type="InterPro" id="IPR035952">
    <property type="entry name" value="Rhomboid-like_sf"/>
</dbReference>
<dbReference type="HOGENOM" id="CLU_492351_0_0_0"/>
<evidence type="ECO:0000256" key="3">
    <source>
        <dbReference type="ARBA" id="ARBA00022692"/>
    </source>
</evidence>
<feature type="transmembrane region" description="Helical" evidence="7">
    <location>
        <begin position="140"/>
        <end position="164"/>
    </location>
</feature>